<feature type="compositionally biased region" description="Gly residues" evidence="1">
    <location>
        <begin position="238"/>
        <end position="249"/>
    </location>
</feature>
<accession>A0A9W6ZEZ5</accession>
<feature type="compositionally biased region" description="Basic residues" evidence="1">
    <location>
        <begin position="1"/>
        <end position="14"/>
    </location>
</feature>
<sequence>MGHSVSIHKHKEHPIHHDSGQDEITKRLDMLKKFDSQVQNKILMELDRKMQDLVSHHESEGSERTTTSETQLPRPRDFDPKKHEKRFITSITFTFKKAINVPLVKNDPAGGDVTLKVSLDESREGEKSIPGVRTDNGTNVAFSDPVTFTSKELGTENLDTYTSVNVVVMRGEEEAGKVTVQIAATSSTVEAFQLEAGGTVFFDVKKGLENYEGTRQRAASLRIERRATETKKKEEAVGEGGGEGGEGPA</sequence>
<evidence type="ECO:0000313" key="2">
    <source>
        <dbReference type="EMBL" id="GMH49170.1"/>
    </source>
</evidence>
<feature type="region of interest" description="Disordered" evidence="1">
    <location>
        <begin position="1"/>
        <end position="22"/>
    </location>
</feature>
<protein>
    <submittedName>
        <fullName evidence="2">Uncharacterized protein</fullName>
    </submittedName>
</protein>
<proteinExistence type="predicted"/>
<dbReference type="AlphaFoldDB" id="A0A9W6ZEZ5"/>
<reference evidence="2" key="1">
    <citation type="submission" date="2022-07" db="EMBL/GenBank/DDBJ databases">
        <title>Genome analysis of Parmales, a sister group of diatoms, reveals the evolutionary specialization of diatoms from phago-mixotrophs to photoautotrophs.</title>
        <authorList>
            <person name="Ban H."/>
            <person name="Sato S."/>
            <person name="Yoshikawa S."/>
            <person name="Kazumasa Y."/>
            <person name="Nakamura Y."/>
            <person name="Ichinomiya M."/>
            <person name="Saitoh K."/>
            <person name="Sato N."/>
            <person name="Blanc-Mathieu R."/>
            <person name="Endo H."/>
            <person name="Kuwata A."/>
            <person name="Ogata H."/>
        </authorList>
    </citation>
    <scope>NUCLEOTIDE SEQUENCE</scope>
</reference>
<keyword evidence="3" id="KW-1185">Reference proteome</keyword>
<evidence type="ECO:0000313" key="3">
    <source>
        <dbReference type="Proteomes" id="UP001165082"/>
    </source>
</evidence>
<dbReference type="Proteomes" id="UP001165082">
    <property type="component" value="Unassembled WGS sequence"/>
</dbReference>
<dbReference type="OrthoDB" id="197907at2759"/>
<name>A0A9W6ZEZ5_9STRA</name>
<feature type="region of interest" description="Disordered" evidence="1">
    <location>
        <begin position="53"/>
        <end position="83"/>
    </location>
</feature>
<organism evidence="2 3">
    <name type="scientific">Triparma retinervis</name>
    <dbReference type="NCBI Taxonomy" id="2557542"/>
    <lineage>
        <taxon>Eukaryota</taxon>
        <taxon>Sar</taxon>
        <taxon>Stramenopiles</taxon>
        <taxon>Ochrophyta</taxon>
        <taxon>Bolidophyceae</taxon>
        <taxon>Parmales</taxon>
        <taxon>Triparmaceae</taxon>
        <taxon>Triparma</taxon>
    </lineage>
</organism>
<comment type="caution">
    <text evidence="2">The sequence shown here is derived from an EMBL/GenBank/DDBJ whole genome shotgun (WGS) entry which is preliminary data.</text>
</comment>
<feature type="region of interest" description="Disordered" evidence="1">
    <location>
        <begin position="224"/>
        <end position="249"/>
    </location>
</feature>
<evidence type="ECO:0000256" key="1">
    <source>
        <dbReference type="SAM" id="MobiDB-lite"/>
    </source>
</evidence>
<dbReference type="EMBL" id="BRXZ01000624">
    <property type="protein sequence ID" value="GMH49170.1"/>
    <property type="molecule type" value="Genomic_DNA"/>
</dbReference>
<feature type="compositionally biased region" description="Basic and acidic residues" evidence="1">
    <location>
        <begin position="224"/>
        <end position="236"/>
    </location>
</feature>
<feature type="compositionally biased region" description="Basic and acidic residues" evidence="1">
    <location>
        <begin position="53"/>
        <end position="63"/>
    </location>
</feature>
<gene>
    <name evidence="2" type="ORF">TrRE_jg8460</name>
</gene>